<dbReference type="SUPFAM" id="SSF144091">
    <property type="entry name" value="Rhomboid-like"/>
    <property type="match status" value="1"/>
</dbReference>
<feature type="transmembrane region" description="Helical" evidence="8">
    <location>
        <begin position="136"/>
        <end position="154"/>
    </location>
</feature>
<dbReference type="InterPro" id="IPR035952">
    <property type="entry name" value="Rhomboid-like_sf"/>
</dbReference>
<comment type="subcellular location">
    <subcellularLocation>
        <location evidence="1">Membrane</location>
        <topology evidence="1">Multi-pass membrane protein</topology>
    </subcellularLocation>
</comment>
<evidence type="ECO:0000256" key="8">
    <source>
        <dbReference type="SAM" id="Phobius"/>
    </source>
</evidence>
<dbReference type="GO" id="GO:0016020">
    <property type="term" value="C:membrane"/>
    <property type="evidence" value="ECO:0007669"/>
    <property type="project" value="UniProtKB-SubCell"/>
</dbReference>
<dbReference type="InterPro" id="IPR050925">
    <property type="entry name" value="Rhomboid_protease_S54"/>
</dbReference>
<feature type="domain" description="Peptidase S54 rhomboid" evidence="9">
    <location>
        <begin position="75"/>
        <end position="211"/>
    </location>
</feature>
<name>A0A1X6MSM1_9APHY</name>
<dbReference type="EMBL" id="KZ110602">
    <property type="protein sequence ID" value="OSX59216.1"/>
    <property type="molecule type" value="Genomic_DNA"/>
</dbReference>
<dbReference type="Pfam" id="PF01694">
    <property type="entry name" value="Rhomboid"/>
    <property type="match status" value="1"/>
</dbReference>
<comment type="similarity">
    <text evidence="2">Belongs to the peptidase S54 family.</text>
</comment>
<feature type="region of interest" description="Disordered" evidence="7">
    <location>
        <begin position="15"/>
        <end position="41"/>
    </location>
</feature>
<dbReference type="Proteomes" id="UP000194127">
    <property type="component" value="Unassembled WGS sequence"/>
</dbReference>
<evidence type="ECO:0000256" key="7">
    <source>
        <dbReference type="SAM" id="MobiDB-lite"/>
    </source>
</evidence>
<evidence type="ECO:0000256" key="3">
    <source>
        <dbReference type="ARBA" id="ARBA00022692"/>
    </source>
</evidence>
<feature type="transmembrane region" description="Helical" evidence="8">
    <location>
        <begin position="52"/>
        <end position="73"/>
    </location>
</feature>
<feature type="transmembrane region" description="Helical" evidence="8">
    <location>
        <begin position="85"/>
        <end position="104"/>
    </location>
</feature>
<dbReference type="Gene3D" id="1.20.1540.10">
    <property type="entry name" value="Rhomboid-like"/>
    <property type="match status" value="1"/>
</dbReference>
<evidence type="ECO:0000256" key="4">
    <source>
        <dbReference type="ARBA" id="ARBA00022801"/>
    </source>
</evidence>
<gene>
    <name evidence="10" type="ORF">POSPLADRAFT_1048558</name>
</gene>
<keyword evidence="3 8" id="KW-0812">Transmembrane</keyword>
<feature type="transmembrane region" description="Helical" evidence="8">
    <location>
        <begin position="111"/>
        <end position="130"/>
    </location>
</feature>
<proteinExistence type="inferred from homology"/>
<dbReference type="GeneID" id="36324498"/>
<sequence length="215" mass="23236">MNVIHRSLFSSGTLASARVSRTPPGSRQSLQRGPGRPQGGGGWQNFRERLDALPTGVILWGVLGINGAVFAAWQYTYLKAKLDHFLVNAFSYYFMAPTVIQILGNARFLGLYLRGGIICSAASVLWHTYIKGNPNQSSVGASGAIYSVLAFFACVMPKASIYIFGIVPMPAWAFVTGIFLWDTSSAILDKRVGTDTAGHVGGLLAGILYFLRLRA</sequence>
<keyword evidence="11" id="KW-1185">Reference proteome</keyword>
<evidence type="ECO:0000259" key="9">
    <source>
        <dbReference type="Pfam" id="PF01694"/>
    </source>
</evidence>
<evidence type="ECO:0000256" key="2">
    <source>
        <dbReference type="ARBA" id="ARBA00009045"/>
    </source>
</evidence>
<keyword evidence="4" id="KW-0378">Hydrolase</keyword>
<evidence type="ECO:0000313" key="11">
    <source>
        <dbReference type="Proteomes" id="UP000194127"/>
    </source>
</evidence>
<evidence type="ECO:0000313" key="10">
    <source>
        <dbReference type="EMBL" id="OSX59216.1"/>
    </source>
</evidence>
<accession>A0A1X6MSM1</accession>
<dbReference type="STRING" id="670580.A0A1X6MSM1"/>
<dbReference type="InterPro" id="IPR022764">
    <property type="entry name" value="Peptidase_S54_rhomboid_dom"/>
</dbReference>
<organism evidence="10 11">
    <name type="scientific">Postia placenta MAD-698-R-SB12</name>
    <dbReference type="NCBI Taxonomy" id="670580"/>
    <lineage>
        <taxon>Eukaryota</taxon>
        <taxon>Fungi</taxon>
        <taxon>Dikarya</taxon>
        <taxon>Basidiomycota</taxon>
        <taxon>Agaricomycotina</taxon>
        <taxon>Agaricomycetes</taxon>
        <taxon>Polyporales</taxon>
        <taxon>Adustoporiaceae</taxon>
        <taxon>Rhodonia</taxon>
    </lineage>
</organism>
<protein>
    <recommendedName>
        <fullName evidence="9">Peptidase S54 rhomboid domain-containing protein</fullName>
    </recommendedName>
</protein>
<keyword evidence="5 8" id="KW-1133">Transmembrane helix</keyword>
<dbReference type="GO" id="GO:0004252">
    <property type="term" value="F:serine-type endopeptidase activity"/>
    <property type="evidence" value="ECO:0007669"/>
    <property type="project" value="InterPro"/>
</dbReference>
<dbReference type="RefSeq" id="XP_024336010.1">
    <property type="nucleotide sequence ID" value="XM_024479548.1"/>
</dbReference>
<dbReference type="PANTHER" id="PTHR43731">
    <property type="entry name" value="RHOMBOID PROTEASE"/>
    <property type="match status" value="1"/>
</dbReference>
<keyword evidence="6 8" id="KW-0472">Membrane</keyword>
<reference evidence="10 11" key="1">
    <citation type="submission" date="2017-04" db="EMBL/GenBank/DDBJ databases">
        <title>Genome Sequence of the Model Brown-Rot Fungus Postia placenta SB12.</title>
        <authorList>
            <consortium name="DOE Joint Genome Institute"/>
            <person name="Gaskell J."/>
            <person name="Kersten P."/>
            <person name="Larrondo L.F."/>
            <person name="Canessa P."/>
            <person name="Martinez D."/>
            <person name="Hibbett D."/>
            <person name="Schmoll M."/>
            <person name="Kubicek C.P."/>
            <person name="Martinez A.T."/>
            <person name="Yadav J."/>
            <person name="Master E."/>
            <person name="Magnuson J.K."/>
            <person name="James T."/>
            <person name="Yaver D."/>
            <person name="Berka R."/>
            <person name="Labutti K."/>
            <person name="Lipzen A."/>
            <person name="Aerts A."/>
            <person name="Barry K."/>
            <person name="Henrissat B."/>
            <person name="Blanchette R."/>
            <person name="Grigoriev I."/>
            <person name="Cullen D."/>
        </authorList>
    </citation>
    <scope>NUCLEOTIDE SEQUENCE [LARGE SCALE GENOMIC DNA]</scope>
    <source>
        <strain evidence="10 11">MAD-698-R-SB12</strain>
    </source>
</reference>
<dbReference type="OrthoDB" id="418595at2759"/>
<dbReference type="GO" id="GO:0006465">
    <property type="term" value="P:signal peptide processing"/>
    <property type="evidence" value="ECO:0007669"/>
    <property type="project" value="TreeGrafter"/>
</dbReference>
<feature type="transmembrane region" description="Helical" evidence="8">
    <location>
        <begin position="161"/>
        <end position="181"/>
    </location>
</feature>
<evidence type="ECO:0000256" key="1">
    <source>
        <dbReference type="ARBA" id="ARBA00004141"/>
    </source>
</evidence>
<evidence type="ECO:0000256" key="5">
    <source>
        <dbReference type="ARBA" id="ARBA00022989"/>
    </source>
</evidence>
<feature type="transmembrane region" description="Helical" evidence="8">
    <location>
        <begin position="196"/>
        <end position="213"/>
    </location>
</feature>
<dbReference type="PANTHER" id="PTHR43731:SF14">
    <property type="entry name" value="PRESENILIN-ASSOCIATED RHOMBOID-LIKE PROTEIN, MITOCHONDRIAL"/>
    <property type="match status" value="1"/>
</dbReference>
<evidence type="ECO:0000256" key="6">
    <source>
        <dbReference type="ARBA" id="ARBA00023136"/>
    </source>
</evidence>
<dbReference type="AlphaFoldDB" id="A0A1X6MSM1"/>